<dbReference type="PANTHER" id="PTHR45711:SF6">
    <property type="entry name" value="CHLORIDE CHANNEL PROTEIN"/>
    <property type="match status" value="1"/>
</dbReference>
<keyword evidence="6 8" id="KW-0472">Membrane</keyword>
<evidence type="ECO:0000259" key="9">
    <source>
        <dbReference type="PROSITE" id="PS51202"/>
    </source>
</evidence>
<gene>
    <name evidence="10" type="ORF">SpAn4DRAFT_0141</name>
</gene>
<dbReference type="Proteomes" id="UP000049855">
    <property type="component" value="Unassembled WGS sequence"/>
</dbReference>
<feature type="transmembrane region" description="Helical" evidence="8">
    <location>
        <begin position="336"/>
        <end position="357"/>
    </location>
</feature>
<feature type="domain" description="RCK C-terminal" evidence="9">
    <location>
        <begin position="436"/>
        <end position="518"/>
    </location>
</feature>
<evidence type="ECO:0000256" key="1">
    <source>
        <dbReference type="ARBA" id="ARBA00004141"/>
    </source>
</evidence>
<keyword evidence="3 8" id="KW-0812">Transmembrane</keyword>
<dbReference type="InterPro" id="IPR014743">
    <property type="entry name" value="Cl-channel_core"/>
</dbReference>
<evidence type="ECO:0000256" key="3">
    <source>
        <dbReference type="ARBA" id="ARBA00022692"/>
    </source>
</evidence>
<keyword evidence="7" id="KW-0868">Chloride</keyword>
<dbReference type="GO" id="GO:0005886">
    <property type="term" value="C:plasma membrane"/>
    <property type="evidence" value="ECO:0007669"/>
    <property type="project" value="TreeGrafter"/>
</dbReference>
<sequence length="520" mass="56592">MQKQKVSNVYFSLIYWRDFRLKIFWEGILIGLLAGVIVVLFRYLLEQGELFRTLLYQFFQDGHFFLRGIWFFVLLVIACVLGWVVQKEPMAAGSGIPQVKGILLGLMKMNWLQVLIHKLTGGILAISAGLSLGREGPSIQLGAAVGQGISRMLGRTKLEERYLLTSGASAGLAAAFNAPLAGVMFSFEELHKNFSSTVLMTAVAAAVTADVVTQHFFGCSSVFSFAGLPVLPTGFYGWVVLLGMIMGLFGVLFNYCLLKSMDLYEKTGLSLKQKAALPLLAAGILGFLLPQVLGGGNQLVNTLSIDRIGMNMIFILLAVKFFFTMISYGSGVPGGIFLPMLVLGALAGDLYGQVLVSMGFFQTGYSGNFIVLAMAAYFSAIVKAPITGSILIMEMTGSFEHMLSLIVVSMTAYVVADICKGKPVYETLLNRSLCKQGKAPYMTMPKRMVVEAVIASGAAIERKEVKDVNWPDKALLVSIKRGEQELVPQGDTRMLAGDYLYVLVAVDKADEIRLLAGNKM</sequence>
<evidence type="ECO:0000256" key="6">
    <source>
        <dbReference type="ARBA" id="ARBA00023136"/>
    </source>
</evidence>
<dbReference type="AlphaFoldDB" id="A0A0U1L2W3"/>
<dbReference type="Gene3D" id="3.30.70.1450">
    <property type="entry name" value="Regulator of K+ conductance, C-terminal domain"/>
    <property type="match status" value="1"/>
</dbReference>
<dbReference type="SUPFAM" id="SSF116726">
    <property type="entry name" value="TrkA C-terminal domain-like"/>
    <property type="match status" value="1"/>
</dbReference>
<dbReference type="PRINTS" id="PR00762">
    <property type="entry name" value="CLCHANNEL"/>
</dbReference>
<dbReference type="CDD" id="cd01031">
    <property type="entry name" value="EriC"/>
    <property type="match status" value="1"/>
</dbReference>
<comment type="subcellular location">
    <subcellularLocation>
        <location evidence="1">Membrane</location>
        <topology evidence="1">Multi-pass membrane protein</topology>
    </subcellularLocation>
</comment>
<dbReference type="InterPro" id="IPR006037">
    <property type="entry name" value="RCK_C"/>
</dbReference>
<dbReference type="GO" id="GO:0008324">
    <property type="term" value="F:monoatomic cation transmembrane transporter activity"/>
    <property type="evidence" value="ECO:0007669"/>
    <property type="project" value="InterPro"/>
</dbReference>
<evidence type="ECO:0000256" key="8">
    <source>
        <dbReference type="SAM" id="Phobius"/>
    </source>
</evidence>
<evidence type="ECO:0000313" key="10">
    <source>
        <dbReference type="EMBL" id="CQR73679.1"/>
    </source>
</evidence>
<keyword evidence="4 8" id="KW-1133">Transmembrane helix</keyword>
<feature type="transmembrane region" description="Helical" evidence="8">
    <location>
        <begin position="235"/>
        <end position="255"/>
    </location>
</feature>
<dbReference type="InterPro" id="IPR036721">
    <property type="entry name" value="RCK_C_sf"/>
</dbReference>
<keyword evidence="11" id="KW-1185">Reference proteome</keyword>
<dbReference type="Pfam" id="PF00654">
    <property type="entry name" value="Voltage_CLC"/>
    <property type="match status" value="1"/>
</dbReference>
<evidence type="ECO:0000256" key="5">
    <source>
        <dbReference type="ARBA" id="ARBA00023065"/>
    </source>
</evidence>
<keyword evidence="2" id="KW-0813">Transport</keyword>
<feature type="transmembrane region" description="Helical" evidence="8">
    <location>
        <begin position="275"/>
        <end position="296"/>
    </location>
</feature>
<organism evidence="10 11">
    <name type="scientific">Sporomusa ovata</name>
    <dbReference type="NCBI Taxonomy" id="2378"/>
    <lineage>
        <taxon>Bacteria</taxon>
        <taxon>Bacillati</taxon>
        <taxon>Bacillota</taxon>
        <taxon>Negativicutes</taxon>
        <taxon>Selenomonadales</taxon>
        <taxon>Sporomusaceae</taxon>
        <taxon>Sporomusa</taxon>
    </lineage>
</organism>
<evidence type="ECO:0000256" key="4">
    <source>
        <dbReference type="ARBA" id="ARBA00022989"/>
    </source>
</evidence>
<dbReference type="GO" id="GO:0005247">
    <property type="term" value="F:voltage-gated chloride channel activity"/>
    <property type="evidence" value="ECO:0007669"/>
    <property type="project" value="TreeGrafter"/>
</dbReference>
<feature type="transmembrane region" description="Helical" evidence="8">
    <location>
        <begin position="162"/>
        <end position="187"/>
    </location>
</feature>
<proteinExistence type="predicted"/>
<dbReference type="RefSeq" id="WP_021170947.1">
    <property type="nucleotide sequence ID" value="NZ_CTRP01000014.1"/>
</dbReference>
<reference evidence="11" key="1">
    <citation type="submission" date="2015-03" db="EMBL/GenBank/DDBJ databases">
        <authorList>
            <person name="Nijsse Bart"/>
        </authorList>
    </citation>
    <scope>NUCLEOTIDE SEQUENCE [LARGE SCALE GENOMIC DNA]</scope>
</reference>
<feature type="transmembrane region" description="Helical" evidence="8">
    <location>
        <begin position="64"/>
        <end position="85"/>
    </location>
</feature>
<dbReference type="SUPFAM" id="SSF81340">
    <property type="entry name" value="Clc chloride channel"/>
    <property type="match status" value="1"/>
</dbReference>
<evidence type="ECO:0000313" key="11">
    <source>
        <dbReference type="Proteomes" id="UP000049855"/>
    </source>
</evidence>
<dbReference type="InterPro" id="IPR001807">
    <property type="entry name" value="ClC"/>
</dbReference>
<evidence type="ECO:0000256" key="2">
    <source>
        <dbReference type="ARBA" id="ARBA00022448"/>
    </source>
</evidence>
<dbReference type="GO" id="GO:0006813">
    <property type="term" value="P:potassium ion transport"/>
    <property type="evidence" value="ECO:0007669"/>
    <property type="project" value="InterPro"/>
</dbReference>
<dbReference type="PROSITE" id="PS51202">
    <property type="entry name" value="RCK_C"/>
    <property type="match status" value="1"/>
</dbReference>
<dbReference type="Pfam" id="PF02080">
    <property type="entry name" value="TrkA_C"/>
    <property type="match status" value="1"/>
</dbReference>
<feature type="transmembrane region" description="Helical" evidence="8">
    <location>
        <begin position="308"/>
        <end position="330"/>
    </location>
</feature>
<dbReference type="PANTHER" id="PTHR45711">
    <property type="entry name" value="CHLORIDE CHANNEL PROTEIN"/>
    <property type="match status" value="1"/>
</dbReference>
<feature type="transmembrane region" description="Helical" evidence="8">
    <location>
        <begin position="21"/>
        <end position="44"/>
    </location>
</feature>
<feature type="transmembrane region" description="Helical" evidence="8">
    <location>
        <begin position="369"/>
        <end position="392"/>
    </location>
</feature>
<accession>A0A0U1L2W3</accession>
<name>A0A0U1L2W3_9FIRM</name>
<dbReference type="EMBL" id="CTRP01000014">
    <property type="protein sequence ID" value="CQR73679.1"/>
    <property type="molecule type" value="Genomic_DNA"/>
</dbReference>
<dbReference type="Gene3D" id="1.10.3080.10">
    <property type="entry name" value="Clc chloride channel"/>
    <property type="match status" value="1"/>
</dbReference>
<keyword evidence="5" id="KW-0406">Ion transport</keyword>
<evidence type="ECO:0000256" key="7">
    <source>
        <dbReference type="ARBA" id="ARBA00023214"/>
    </source>
</evidence>
<protein>
    <submittedName>
        <fullName evidence="10">Chloride channel protein</fullName>
    </submittedName>
</protein>